<evidence type="ECO:0000259" key="6">
    <source>
        <dbReference type="PROSITE" id="PS50975"/>
    </source>
</evidence>
<reference evidence="7 8" key="1">
    <citation type="submission" date="2024-03" db="EMBL/GenBank/DDBJ databases">
        <title>YIM 134122 draft genome.</title>
        <authorList>
            <person name="Zuo S."/>
            <person name="Xiong L."/>
        </authorList>
    </citation>
    <scope>NUCLEOTIDE SEQUENCE [LARGE SCALE GENOMIC DNA]</scope>
    <source>
        <strain evidence="7 8">YIM 134122</strain>
    </source>
</reference>
<keyword evidence="4 5" id="KW-0436">Ligase</keyword>
<comment type="pathway">
    <text evidence="4 5">Purine metabolism; IMP biosynthesis via de novo pathway; 5-amino-1-(5-phospho-D-ribosyl)imidazole-4-carboxylate from 5-amino-1-(5-phospho-D-ribosyl)imidazole (N5-CAIR route): step 1/2.</text>
</comment>
<dbReference type="NCBIfam" id="TIGR01161">
    <property type="entry name" value="purK"/>
    <property type="match status" value="1"/>
</dbReference>
<comment type="caution">
    <text evidence="4">Lacks conserved residue(s) required for the propagation of feature annotation.</text>
</comment>
<comment type="function">
    <text evidence="4">Catalyzes the ATP-dependent conversion of 5-aminoimidazole ribonucleotide (AIR) and HCO(3)(-) to N5-carboxyaminoimidazole ribonucleotide (N5-CAIR).</text>
</comment>
<comment type="subunit">
    <text evidence="4 5">Homodimer.</text>
</comment>
<keyword evidence="1 4" id="KW-0547">Nucleotide-binding</keyword>
<comment type="caution">
    <text evidence="7">The sequence shown here is derived from an EMBL/GenBank/DDBJ whole genome shotgun (WGS) entry which is preliminary data.</text>
</comment>
<evidence type="ECO:0000256" key="4">
    <source>
        <dbReference type="HAMAP-Rule" id="MF_01928"/>
    </source>
</evidence>
<evidence type="ECO:0000256" key="1">
    <source>
        <dbReference type="ARBA" id="ARBA00022741"/>
    </source>
</evidence>
<feature type="binding site" evidence="4">
    <location>
        <begin position="178"/>
        <end position="181"/>
    </location>
    <ligand>
        <name>ATP</name>
        <dbReference type="ChEBI" id="CHEBI:30616"/>
    </ligand>
</feature>
<dbReference type="InterPro" id="IPR011054">
    <property type="entry name" value="Rudment_hybrid_motif"/>
</dbReference>
<dbReference type="Pfam" id="PF22660">
    <property type="entry name" value="RS_preATP-grasp-like"/>
    <property type="match status" value="1"/>
</dbReference>
<dbReference type="RefSeq" id="WP_342113016.1">
    <property type="nucleotide sequence ID" value="NZ_JBCAUN010000001.1"/>
</dbReference>
<dbReference type="InterPro" id="IPR040686">
    <property type="entry name" value="PurK_C"/>
</dbReference>
<dbReference type="HAMAP" id="MF_01928">
    <property type="entry name" value="PurK"/>
    <property type="match status" value="1"/>
</dbReference>
<gene>
    <name evidence="4 5" type="primary">purK</name>
    <name evidence="7" type="ORF">WJX64_08495</name>
</gene>
<dbReference type="InterPro" id="IPR013815">
    <property type="entry name" value="ATP_grasp_subdomain_1"/>
</dbReference>
<evidence type="ECO:0000256" key="5">
    <source>
        <dbReference type="RuleBase" id="RU361200"/>
    </source>
</evidence>
<comment type="similarity">
    <text evidence="4 5">Belongs to the PurK/PurT family.</text>
</comment>
<accession>A0ABU9W3L3</accession>
<evidence type="ECO:0000256" key="3">
    <source>
        <dbReference type="ARBA" id="ARBA00022840"/>
    </source>
</evidence>
<dbReference type="PANTHER" id="PTHR11609:SF5">
    <property type="entry name" value="PHOSPHORIBOSYLAMINOIMIDAZOLE CARBOXYLASE"/>
    <property type="match status" value="1"/>
</dbReference>
<dbReference type="Proteomes" id="UP001425155">
    <property type="component" value="Unassembled WGS sequence"/>
</dbReference>
<proteinExistence type="inferred from homology"/>
<protein>
    <recommendedName>
        <fullName evidence="4 5">N5-carboxyaminoimidazole ribonucleotide synthase</fullName>
        <shortName evidence="4 5">N5-CAIR synthase</shortName>
        <ecNumber evidence="4 5">6.3.4.18</ecNumber>
    </recommendedName>
    <alternativeName>
        <fullName evidence="4 5">5-(carboxyamino)imidazole ribonucleotide synthetase</fullName>
    </alternativeName>
</protein>
<dbReference type="EC" id="6.3.4.18" evidence="4 5"/>
<dbReference type="Gene3D" id="3.30.1490.20">
    <property type="entry name" value="ATP-grasp fold, A domain"/>
    <property type="match status" value="1"/>
</dbReference>
<dbReference type="InterPro" id="IPR016185">
    <property type="entry name" value="PreATP-grasp_dom_sf"/>
</dbReference>
<dbReference type="NCBIfam" id="NF004679">
    <property type="entry name" value="PRK06019.1-5"/>
    <property type="match status" value="1"/>
</dbReference>
<dbReference type="GO" id="GO:0034028">
    <property type="term" value="F:5-(carboxyamino)imidazole ribonucleotide synthase activity"/>
    <property type="evidence" value="ECO:0007669"/>
    <property type="project" value="UniProtKB-EC"/>
</dbReference>
<comment type="function">
    <text evidence="5">Catalyzes the ATP-dependent conversion of 5-aminoimidazole ribonucleotide (AIR) and HCO(3)- to N5-carboxyaminoimidazole ribonucleotide (N5-CAIR).</text>
</comment>
<dbReference type="Gene3D" id="3.30.470.20">
    <property type="entry name" value="ATP-grasp fold, B domain"/>
    <property type="match status" value="1"/>
</dbReference>
<organism evidence="7 8">
    <name type="scientific">Leifsonia stereocauli</name>
    <dbReference type="NCBI Taxonomy" id="3134136"/>
    <lineage>
        <taxon>Bacteria</taxon>
        <taxon>Bacillati</taxon>
        <taxon>Actinomycetota</taxon>
        <taxon>Actinomycetes</taxon>
        <taxon>Micrococcales</taxon>
        <taxon>Microbacteriaceae</taxon>
        <taxon>Leifsonia</taxon>
    </lineage>
</organism>
<dbReference type="PANTHER" id="PTHR11609">
    <property type="entry name" value="PURINE BIOSYNTHESIS PROTEIN 6/7, PUR6/7"/>
    <property type="match status" value="1"/>
</dbReference>
<dbReference type="NCBIfam" id="NF004680">
    <property type="entry name" value="PRK06019.1-6"/>
    <property type="match status" value="1"/>
</dbReference>
<dbReference type="InterPro" id="IPR005875">
    <property type="entry name" value="PurK"/>
</dbReference>
<dbReference type="SUPFAM" id="SSF56059">
    <property type="entry name" value="Glutathione synthetase ATP-binding domain-like"/>
    <property type="match status" value="1"/>
</dbReference>
<keyword evidence="8" id="KW-1185">Reference proteome</keyword>
<dbReference type="InterPro" id="IPR054350">
    <property type="entry name" value="PurT/PurK_preATP-grasp"/>
</dbReference>
<name>A0ABU9W3L3_9MICO</name>
<dbReference type="Pfam" id="PF02222">
    <property type="entry name" value="ATP-grasp"/>
    <property type="match status" value="1"/>
</dbReference>
<keyword evidence="2 4" id="KW-0658">Purine biosynthesis</keyword>
<dbReference type="Pfam" id="PF17769">
    <property type="entry name" value="PurK_C"/>
    <property type="match status" value="1"/>
</dbReference>
<dbReference type="SUPFAM" id="SSF52440">
    <property type="entry name" value="PreATP-grasp domain"/>
    <property type="match status" value="1"/>
</dbReference>
<feature type="binding site" evidence="4">
    <location>
        <position position="186"/>
    </location>
    <ligand>
        <name>ATP</name>
        <dbReference type="ChEBI" id="CHEBI:30616"/>
    </ligand>
</feature>
<sequence length="377" mass="40122">MTMIVGVIGAGQLARMMIPAAVELGIELRVLAEADGMSAGLAAVGVGDYRDRDAVLAFADTVDVLTFDHEHVPQEILRELVERGVAVHPGPDALLYAQDKLLMRQKLAELGLPVPDWARVENSEELAAFLADHGGHAVVKTPRGGYDGKGVRVVRAPHEADDWFAELGGEGGDALLVEELVDFSRELAQQVARRPSGEIVAWPLVETVQTDGVCSEVIAPAPHSSGRLADLARQIAVTVAEGIGVTGALAVELFQTTDGRLLVNELAMRPHNSGHWSMDGSTTGQFEQHLRAVLDLPLGSTATHEEWSVMVNILGGPAAGSLADRYATVMSRHPSVKVHNYGKAPRPGRKVGHVTAVGDDLDDASYQARAAAACFRD</sequence>
<dbReference type="InterPro" id="IPR003135">
    <property type="entry name" value="ATP-grasp_carboxylate-amine"/>
</dbReference>
<feature type="domain" description="ATP-grasp" evidence="6">
    <location>
        <begin position="104"/>
        <end position="294"/>
    </location>
</feature>
<keyword evidence="3 4" id="KW-0067">ATP-binding</keyword>
<feature type="binding site" evidence="4">
    <location>
        <position position="100"/>
    </location>
    <ligand>
        <name>ATP</name>
        <dbReference type="ChEBI" id="CHEBI:30616"/>
    </ligand>
</feature>
<evidence type="ECO:0000313" key="7">
    <source>
        <dbReference type="EMBL" id="MEN1946582.1"/>
    </source>
</evidence>
<dbReference type="SUPFAM" id="SSF51246">
    <property type="entry name" value="Rudiment single hybrid motif"/>
    <property type="match status" value="1"/>
</dbReference>
<comment type="catalytic activity">
    <reaction evidence="4 5">
        <text>5-amino-1-(5-phospho-beta-D-ribosyl)imidazole + hydrogencarbonate + ATP = 5-carboxyamino-1-(5-phospho-D-ribosyl)imidazole + ADP + phosphate + 2 H(+)</text>
        <dbReference type="Rhea" id="RHEA:19317"/>
        <dbReference type="ChEBI" id="CHEBI:15378"/>
        <dbReference type="ChEBI" id="CHEBI:17544"/>
        <dbReference type="ChEBI" id="CHEBI:30616"/>
        <dbReference type="ChEBI" id="CHEBI:43474"/>
        <dbReference type="ChEBI" id="CHEBI:58730"/>
        <dbReference type="ChEBI" id="CHEBI:137981"/>
        <dbReference type="ChEBI" id="CHEBI:456216"/>
        <dbReference type="EC" id="6.3.4.18"/>
    </reaction>
</comment>
<evidence type="ECO:0000256" key="2">
    <source>
        <dbReference type="ARBA" id="ARBA00022755"/>
    </source>
</evidence>
<evidence type="ECO:0000313" key="8">
    <source>
        <dbReference type="Proteomes" id="UP001425155"/>
    </source>
</evidence>
<feature type="binding site" evidence="4">
    <location>
        <begin position="264"/>
        <end position="265"/>
    </location>
    <ligand>
        <name>ATP</name>
        <dbReference type="ChEBI" id="CHEBI:30616"/>
    </ligand>
</feature>
<dbReference type="Gene3D" id="3.40.50.20">
    <property type="match status" value="1"/>
</dbReference>
<dbReference type="PROSITE" id="PS50975">
    <property type="entry name" value="ATP_GRASP"/>
    <property type="match status" value="1"/>
</dbReference>
<dbReference type="EMBL" id="JBCLVG010000001">
    <property type="protein sequence ID" value="MEN1946582.1"/>
    <property type="molecule type" value="Genomic_DNA"/>
</dbReference>
<feature type="binding site" evidence="4">
    <location>
        <position position="140"/>
    </location>
    <ligand>
        <name>ATP</name>
        <dbReference type="ChEBI" id="CHEBI:30616"/>
    </ligand>
</feature>
<dbReference type="InterPro" id="IPR011761">
    <property type="entry name" value="ATP-grasp"/>
</dbReference>